<comment type="caution">
    <text evidence="2">The sequence shown here is derived from an EMBL/GenBank/DDBJ whole genome shotgun (WGS) entry which is preliminary data.</text>
</comment>
<dbReference type="InterPro" id="IPR051083">
    <property type="entry name" value="GrpII_Intron_Splice-Mob/Def"/>
</dbReference>
<organism evidence="2 3">
    <name type="scientific">Actinocrinis puniceicyclus</name>
    <dbReference type="NCBI Taxonomy" id="977794"/>
    <lineage>
        <taxon>Bacteria</taxon>
        <taxon>Bacillati</taxon>
        <taxon>Actinomycetota</taxon>
        <taxon>Actinomycetes</taxon>
        <taxon>Catenulisporales</taxon>
        <taxon>Actinospicaceae</taxon>
        <taxon>Actinocrinis</taxon>
    </lineage>
</organism>
<evidence type="ECO:0000259" key="1">
    <source>
        <dbReference type="Pfam" id="PF00078"/>
    </source>
</evidence>
<dbReference type="Proteomes" id="UP000677913">
    <property type="component" value="Unassembled WGS sequence"/>
</dbReference>
<evidence type="ECO:0000313" key="3">
    <source>
        <dbReference type="Proteomes" id="UP000677913"/>
    </source>
</evidence>
<name>A0A8J7WNH6_9ACTN</name>
<evidence type="ECO:0000313" key="2">
    <source>
        <dbReference type="EMBL" id="MBS2964563.1"/>
    </source>
</evidence>
<dbReference type="SUPFAM" id="SSF56672">
    <property type="entry name" value="DNA/RNA polymerases"/>
    <property type="match status" value="1"/>
</dbReference>
<dbReference type="Pfam" id="PF00078">
    <property type="entry name" value="RVT_1"/>
    <property type="match status" value="1"/>
</dbReference>
<feature type="domain" description="Reverse transcriptase" evidence="1">
    <location>
        <begin position="72"/>
        <end position="146"/>
    </location>
</feature>
<dbReference type="PANTHER" id="PTHR34047">
    <property type="entry name" value="NUCLEAR INTRON MATURASE 1, MITOCHONDRIAL-RELATED"/>
    <property type="match status" value="1"/>
</dbReference>
<dbReference type="PANTHER" id="PTHR34047:SF3">
    <property type="entry name" value="BLR2052 PROTEIN"/>
    <property type="match status" value="1"/>
</dbReference>
<proteinExistence type="predicted"/>
<accession>A0A8J7WNH6</accession>
<gene>
    <name evidence="2" type="ORF">KGA66_16020</name>
</gene>
<dbReference type="InterPro" id="IPR000477">
    <property type="entry name" value="RT_dom"/>
</dbReference>
<dbReference type="AlphaFoldDB" id="A0A8J7WNH6"/>
<keyword evidence="3" id="KW-1185">Reference proteome</keyword>
<reference evidence="2" key="1">
    <citation type="submission" date="2021-04" db="EMBL/GenBank/DDBJ databases">
        <title>Genome based classification of Actinospica acidithermotolerans sp. nov., an actinobacterium isolated from an Indonesian hot spring.</title>
        <authorList>
            <person name="Kusuma A.B."/>
            <person name="Putra K.E."/>
            <person name="Nafisah S."/>
            <person name="Loh J."/>
            <person name="Nouioui I."/>
            <person name="Goodfellow M."/>
        </authorList>
    </citation>
    <scope>NUCLEOTIDE SEQUENCE</scope>
    <source>
        <strain evidence="2">DSM 45618</strain>
    </source>
</reference>
<dbReference type="InterPro" id="IPR043502">
    <property type="entry name" value="DNA/RNA_pol_sf"/>
</dbReference>
<protein>
    <recommendedName>
        <fullName evidence="1">Reverse transcriptase domain-containing protein</fullName>
    </recommendedName>
</protein>
<dbReference type="EMBL" id="JAGSXH010000053">
    <property type="protein sequence ID" value="MBS2964563.1"/>
    <property type="molecule type" value="Genomic_DNA"/>
</dbReference>
<sequence>MDGLKAPAKPFQISKQEVWAAWEKVRGNKGAPGVDEVSIGEFEKDLEDNLYRVWNRMSSGTYFPPDVKAVAIPKSAGGTRILGVPTVGDRVAQTVVAEHLSVRVEPVFHRDSYGYRPGRSALDAVATCRVRCWRSDWVIDLDIRAFLDASSHCSIS</sequence>
<dbReference type="CDD" id="cd01651">
    <property type="entry name" value="RT_G2_intron"/>
    <property type="match status" value="1"/>
</dbReference>